<protein>
    <submittedName>
        <fullName evidence="2">Uncharacterized protein</fullName>
    </submittedName>
</protein>
<proteinExistence type="predicted"/>
<dbReference type="EMBL" id="RBRQ01000192">
    <property type="protein sequence ID" value="RMR08860.1"/>
    <property type="molecule type" value="Genomic_DNA"/>
</dbReference>
<keyword evidence="1" id="KW-1133">Transmembrane helix</keyword>
<organism evidence="2 3">
    <name type="scientific">Pseudomonas syringae pv. primulae</name>
    <dbReference type="NCBI Taxonomy" id="251707"/>
    <lineage>
        <taxon>Bacteria</taxon>
        <taxon>Pseudomonadati</taxon>
        <taxon>Pseudomonadota</taxon>
        <taxon>Gammaproteobacteria</taxon>
        <taxon>Pseudomonadales</taxon>
        <taxon>Pseudomonadaceae</taxon>
        <taxon>Pseudomonas</taxon>
    </lineage>
</organism>
<evidence type="ECO:0000313" key="3">
    <source>
        <dbReference type="Proteomes" id="UP000276615"/>
    </source>
</evidence>
<keyword evidence="1" id="KW-0472">Membrane</keyword>
<evidence type="ECO:0000313" key="2">
    <source>
        <dbReference type="EMBL" id="RMR08860.1"/>
    </source>
</evidence>
<feature type="transmembrane region" description="Helical" evidence="1">
    <location>
        <begin position="92"/>
        <end position="108"/>
    </location>
</feature>
<evidence type="ECO:0000256" key="1">
    <source>
        <dbReference type="SAM" id="Phobius"/>
    </source>
</evidence>
<dbReference type="Proteomes" id="UP000276615">
    <property type="component" value="Unassembled WGS sequence"/>
</dbReference>
<name>A0A3M4S1R2_9PSED</name>
<comment type="caution">
    <text evidence="2">The sequence shown here is derived from an EMBL/GenBank/DDBJ whole genome shotgun (WGS) entry which is preliminary data.</text>
</comment>
<dbReference type="AlphaFoldDB" id="A0A3M4S1R2"/>
<sequence length="144" mass="16356">MLGDGSVRIGYDLYVNVNLRVCAVNQARAWKGEGKLRRQKQTPESTKGSLGSPSRYVSMLFFVFGRPVVVFGDLTLHIFFERSIDWTKSKRIFLSADVTFIVLFIAAIQPVRELPRGSFIVLCLAANDLLSKRFRKAIHFKKIC</sequence>
<gene>
    <name evidence="2" type="ORF">ALP92_101210</name>
</gene>
<accession>A0A3M4S1R2</accession>
<keyword evidence="1" id="KW-0812">Transmembrane</keyword>
<reference evidence="2 3" key="1">
    <citation type="submission" date="2018-08" db="EMBL/GenBank/DDBJ databases">
        <title>Recombination of ecologically and evolutionarily significant loci maintains genetic cohesion in the Pseudomonas syringae species complex.</title>
        <authorList>
            <person name="Dillon M."/>
            <person name="Thakur S."/>
            <person name="Almeida R.N.D."/>
            <person name="Weir B.S."/>
            <person name="Guttman D.S."/>
        </authorList>
    </citation>
    <scope>NUCLEOTIDE SEQUENCE [LARGE SCALE GENOMIC DNA]</scope>
    <source>
        <strain evidence="2 3">ICMP 8670</strain>
    </source>
</reference>
<feature type="transmembrane region" description="Helical" evidence="1">
    <location>
        <begin position="56"/>
        <end position="80"/>
    </location>
</feature>